<reference evidence="1" key="1">
    <citation type="submission" date="2019-06" db="EMBL/GenBank/DDBJ databases">
        <authorList>
            <person name="Zheng W."/>
        </authorList>
    </citation>
    <scope>NUCLEOTIDE SEQUENCE</scope>
    <source>
        <strain evidence="1">QDHG01</strain>
    </source>
</reference>
<organism evidence="1 2">
    <name type="scientific">Halteria grandinella</name>
    <dbReference type="NCBI Taxonomy" id="5974"/>
    <lineage>
        <taxon>Eukaryota</taxon>
        <taxon>Sar</taxon>
        <taxon>Alveolata</taxon>
        <taxon>Ciliophora</taxon>
        <taxon>Intramacronucleata</taxon>
        <taxon>Spirotrichea</taxon>
        <taxon>Stichotrichia</taxon>
        <taxon>Sporadotrichida</taxon>
        <taxon>Halteriidae</taxon>
        <taxon>Halteria</taxon>
    </lineage>
</organism>
<comment type="caution">
    <text evidence="1">The sequence shown here is derived from an EMBL/GenBank/DDBJ whole genome shotgun (WGS) entry which is preliminary data.</text>
</comment>
<gene>
    <name evidence="1" type="ORF">FGO68_gene8169</name>
</gene>
<dbReference type="AlphaFoldDB" id="A0A8J8P6K7"/>
<sequence length="74" mass="8513">MPHRLHPGNRPQQDWQFPLMLMSPRSSQESTSTEDCWASAYNMIVVITRSARRAVAFVARDWKFGESELCDNNG</sequence>
<proteinExistence type="predicted"/>
<evidence type="ECO:0000313" key="2">
    <source>
        <dbReference type="Proteomes" id="UP000785679"/>
    </source>
</evidence>
<dbReference type="Proteomes" id="UP000785679">
    <property type="component" value="Unassembled WGS sequence"/>
</dbReference>
<name>A0A8J8P6K7_HALGN</name>
<protein>
    <submittedName>
        <fullName evidence="1">Uncharacterized protein</fullName>
    </submittedName>
</protein>
<accession>A0A8J8P6K7</accession>
<dbReference type="EMBL" id="RRYP01000053">
    <property type="protein sequence ID" value="TNV88163.1"/>
    <property type="molecule type" value="Genomic_DNA"/>
</dbReference>
<evidence type="ECO:0000313" key="1">
    <source>
        <dbReference type="EMBL" id="TNV88163.1"/>
    </source>
</evidence>
<keyword evidence="2" id="KW-1185">Reference proteome</keyword>